<sequence length="278" mass="29736">MSATLFLAVLFAAFLHAGWNALVKTGGDKFQAMFILSTSQGAMGLVMTLVLPLPQGQVWLWLLASGLVHSLYKFFLTSAYEHGDLSRVYPIARGLAPMLVALVGVFFLADQLSALEYFGIAALGAGIIAMARGVFSNGESQHMLRFAFGSALMTACYSLIDGLGARAAGDATLFVAWMFLIDGVIFGSWALWRRGGSGLVAGRRDWLRGCMAGGASLGAYWIAVWAMTQAPIALVTALRETSILFAVLIGVVVFRERFDRTKAVATVLIVGGVVLTRI</sequence>
<dbReference type="GO" id="GO:0005886">
    <property type="term" value="C:plasma membrane"/>
    <property type="evidence" value="ECO:0007669"/>
    <property type="project" value="UniProtKB-SubCell"/>
</dbReference>
<dbReference type="Proteomes" id="UP000283063">
    <property type="component" value="Chromosome"/>
</dbReference>
<evidence type="ECO:0000256" key="9">
    <source>
        <dbReference type="ARBA" id="ARBA00023098"/>
    </source>
</evidence>
<evidence type="ECO:0000256" key="11">
    <source>
        <dbReference type="SAM" id="Phobius"/>
    </source>
</evidence>
<feature type="transmembrane region" description="Helical" evidence="11">
    <location>
        <begin position="88"/>
        <end position="109"/>
    </location>
</feature>
<evidence type="ECO:0000256" key="3">
    <source>
        <dbReference type="ARBA" id="ARBA00022516"/>
    </source>
</evidence>
<evidence type="ECO:0000256" key="4">
    <source>
        <dbReference type="ARBA" id="ARBA00022519"/>
    </source>
</evidence>
<keyword evidence="2" id="KW-1003">Cell membrane</keyword>
<dbReference type="KEGG" id="sedi:EBB79_04145"/>
<evidence type="ECO:0000259" key="12">
    <source>
        <dbReference type="Pfam" id="PF00892"/>
    </source>
</evidence>
<feature type="transmembrane region" description="Helical" evidence="11">
    <location>
        <begin position="115"/>
        <end position="135"/>
    </location>
</feature>
<dbReference type="GO" id="GO:0009103">
    <property type="term" value="P:lipopolysaccharide biosynthetic process"/>
    <property type="evidence" value="ECO:0007669"/>
    <property type="project" value="UniProtKB-KW"/>
</dbReference>
<dbReference type="Pfam" id="PF00892">
    <property type="entry name" value="EamA"/>
    <property type="match status" value="1"/>
</dbReference>
<dbReference type="OrthoDB" id="9783707at2"/>
<evidence type="ECO:0000313" key="13">
    <source>
        <dbReference type="EMBL" id="AZV77160.1"/>
    </source>
</evidence>
<keyword evidence="8 11" id="KW-1133">Transmembrane helix</keyword>
<proteinExistence type="predicted"/>
<evidence type="ECO:0000256" key="6">
    <source>
        <dbReference type="ARBA" id="ARBA00022692"/>
    </source>
</evidence>
<gene>
    <name evidence="13" type="ORF">EBB79_04145</name>
</gene>
<name>A0A3T0MZG5_9RHOB</name>
<feature type="transmembrane region" description="Helical" evidence="11">
    <location>
        <begin position="58"/>
        <end position="76"/>
    </location>
</feature>
<accession>A0A3T0MZG5</accession>
<dbReference type="Gene3D" id="1.10.3730.20">
    <property type="match status" value="2"/>
</dbReference>
<keyword evidence="6 11" id="KW-0812">Transmembrane</keyword>
<keyword evidence="3" id="KW-0444">Lipid biosynthesis</keyword>
<keyword evidence="5" id="KW-0441">Lipid A biosynthesis</keyword>
<evidence type="ECO:0000313" key="14">
    <source>
        <dbReference type="Proteomes" id="UP000283063"/>
    </source>
</evidence>
<dbReference type="InterPro" id="IPR000390">
    <property type="entry name" value="Small_drug/metabolite_transptr"/>
</dbReference>
<dbReference type="GO" id="GO:0009245">
    <property type="term" value="P:lipid A biosynthetic process"/>
    <property type="evidence" value="ECO:0007669"/>
    <property type="project" value="UniProtKB-KW"/>
</dbReference>
<comment type="subcellular location">
    <subcellularLocation>
        <location evidence="1">Cell membrane</location>
        <topology evidence="1">Multi-pass membrane protein</topology>
    </subcellularLocation>
</comment>
<feature type="domain" description="EamA" evidence="12">
    <location>
        <begin position="146"/>
        <end position="276"/>
    </location>
</feature>
<feature type="transmembrane region" description="Helical" evidence="11">
    <location>
        <begin position="232"/>
        <end position="254"/>
    </location>
</feature>
<evidence type="ECO:0000256" key="1">
    <source>
        <dbReference type="ARBA" id="ARBA00004651"/>
    </source>
</evidence>
<reference evidence="13 14" key="1">
    <citation type="submission" date="2018-10" db="EMBL/GenBank/DDBJ databases">
        <title>Parasedimentitalea marina sp. nov., a psychrophilic bacterium isolated from deep seawater of the New Britain Trench.</title>
        <authorList>
            <person name="Cao J."/>
        </authorList>
    </citation>
    <scope>NUCLEOTIDE SEQUENCE [LARGE SCALE GENOMIC DNA]</scope>
    <source>
        <strain evidence="13 14">W43</strain>
    </source>
</reference>
<dbReference type="PANTHER" id="PTHR30561">
    <property type="entry name" value="SMR FAMILY PROTON-DEPENDENT DRUG EFFLUX TRANSPORTER SUGE"/>
    <property type="match status" value="1"/>
</dbReference>
<evidence type="ECO:0000256" key="7">
    <source>
        <dbReference type="ARBA" id="ARBA00022985"/>
    </source>
</evidence>
<dbReference type="SUPFAM" id="SSF103481">
    <property type="entry name" value="Multidrug resistance efflux transporter EmrE"/>
    <property type="match status" value="2"/>
</dbReference>
<feature type="transmembrane region" description="Helical" evidence="11">
    <location>
        <begin position="206"/>
        <end position="226"/>
    </location>
</feature>
<dbReference type="GO" id="GO:0022857">
    <property type="term" value="F:transmembrane transporter activity"/>
    <property type="evidence" value="ECO:0007669"/>
    <property type="project" value="InterPro"/>
</dbReference>
<dbReference type="InterPro" id="IPR000620">
    <property type="entry name" value="EamA_dom"/>
</dbReference>
<evidence type="ECO:0000256" key="10">
    <source>
        <dbReference type="ARBA" id="ARBA00023136"/>
    </source>
</evidence>
<evidence type="ECO:0000256" key="8">
    <source>
        <dbReference type="ARBA" id="ARBA00022989"/>
    </source>
</evidence>
<evidence type="ECO:0000256" key="5">
    <source>
        <dbReference type="ARBA" id="ARBA00022556"/>
    </source>
</evidence>
<dbReference type="PANTHER" id="PTHR30561:SF9">
    <property type="entry name" value="4-AMINO-4-DEOXY-L-ARABINOSE-PHOSPHOUNDECAPRENOL FLIPPASE SUBUNIT ARNF-RELATED"/>
    <property type="match status" value="1"/>
</dbReference>
<organism evidence="13 14">
    <name type="scientific">Parasedimentitalea marina</name>
    <dbReference type="NCBI Taxonomy" id="2483033"/>
    <lineage>
        <taxon>Bacteria</taxon>
        <taxon>Pseudomonadati</taxon>
        <taxon>Pseudomonadota</taxon>
        <taxon>Alphaproteobacteria</taxon>
        <taxon>Rhodobacterales</taxon>
        <taxon>Paracoccaceae</taxon>
        <taxon>Parasedimentitalea</taxon>
    </lineage>
</organism>
<dbReference type="EMBL" id="CP033219">
    <property type="protein sequence ID" value="AZV77160.1"/>
    <property type="molecule type" value="Genomic_DNA"/>
</dbReference>
<keyword evidence="7" id="KW-0448">Lipopolysaccharide biosynthesis</keyword>
<keyword evidence="4" id="KW-0997">Cell inner membrane</keyword>
<keyword evidence="10 11" id="KW-0472">Membrane</keyword>
<feature type="transmembrane region" description="Helical" evidence="11">
    <location>
        <begin position="142"/>
        <end position="160"/>
    </location>
</feature>
<keyword evidence="14" id="KW-1185">Reference proteome</keyword>
<keyword evidence="9" id="KW-0443">Lipid metabolism</keyword>
<dbReference type="AlphaFoldDB" id="A0A3T0MZG5"/>
<evidence type="ECO:0000256" key="2">
    <source>
        <dbReference type="ARBA" id="ARBA00022475"/>
    </source>
</evidence>
<protein>
    <submittedName>
        <fullName evidence="13">Peptide ABC transporter permease</fullName>
    </submittedName>
</protein>
<dbReference type="InterPro" id="IPR037185">
    <property type="entry name" value="EmrE-like"/>
</dbReference>
<feature type="transmembrane region" description="Helical" evidence="11">
    <location>
        <begin position="172"/>
        <end position="192"/>
    </location>
</feature>
<dbReference type="RefSeq" id="WP_127747707.1">
    <property type="nucleotide sequence ID" value="NZ_CP033219.1"/>
</dbReference>